<name>A0A2P5CM16_PARAD</name>
<accession>A0A2P5CM16</accession>
<proteinExistence type="predicted"/>
<comment type="caution">
    <text evidence="1">The sequence shown here is derived from an EMBL/GenBank/DDBJ whole genome shotgun (WGS) entry which is preliminary data.</text>
</comment>
<evidence type="ECO:0000313" key="2">
    <source>
        <dbReference type="Proteomes" id="UP000237105"/>
    </source>
</evidence>
<reference evidence="2" key="1">
    <citation type="submission" date="2016-06" db="EMBL/GenBank/DDBJ databases">
        <title>Parallel loss of symbiosis genes in relatives of nitrogen-fixing non-legume Parasponia.</title>
        <authorList>
            <person name="Van Velzen R."/>
            <person name="Holmer R."/>
            <person name="Bu F."/>
            <person name="Rutten L."/>
            <person name="Van Zeijl A."/>
            <person name="Liu W."/>
            <person name="Santuari L."/>
            <person name="Cao Q."/>
            <person name="Sharma T."/>
            <person name="Shen D."/>
            <person name="Roswanjaya Y."/>
            <person name="Wardhani T."/>
            <person name="Kalhor M.S."/>
            <person name="Jansen J."/>
            <person name="Van den Hoogen J."/>
            <person name="Gungor B."/>
            <person name="Hartog M."/>
            <person name="Hontelez J."/>
            <person name="Verver J."/>
            <person name="Yang W.-C."/>
            <person name="Schijlen E."/>
            <person name="Repin R."/>
            <person name="Schilthuizen M."/>
            <person name="Schranz E."/>
            <person name="Heidstra R."/>
            <person name="Miyata K."/>
            <person name="Fedorova E."/>
            <person name="Kohlen W."/>
            <person name="Bisseling T."/>
            <person name="Smit S."/>
            <person name="Geurts R."/>
        </authorList>
    </citation>
    <scope>NUCLEOTIDE SEQUENCE [LARGE SCALE GENOMIC DNA]</scope>
    <source>
        <strain evidence="2">cv. WU1-14</strain>
    </source>
</reference>
<dbReference type="Proteomes" id="UP000237105">
    <property type="component" value="Unassembled WGS sequence"/>
</dbReference>
<dbReference type="EMBL" id="JXTB01000116">
    <property type="protein sequence ID" value="PON62088.1"/>
    <property type="molecule type" value="Genomic_DNA"/>
</dbReference>
<sequence length="84" mass="9270">MAGMLELHSPLKYIVRDDMSWRSFAMFEAGDAGGEVRCAACKEVCVGSKRCMALVYAIFSVVACKSPGKCGGMIYVLWLRGKRR</sequence>
<organism evidence="1 2">
    <name type="scientific">Parasponia andersonii</name>
    <name type="common">Sponia andersonii</name>
    <dbReference type="NCBI Taxonomy" id="3476"/>
    <lineage>
        <taxon>Eukaryota</taxon>
        <taxon>Viridiplantae</taxon>
        <taxon>Streptophyta</taxon>
        <taxon>Embryophyta</taxon>
        <taxon>Tracheophyta</taxon>
        <taxon>Spermatophyta</taxon>
        <taxon>Magnoliopsida</taxon>
        <taxon>eudicotyledons</taxon>
        <taxon>Gunneridae</taxon>
        <taxon>Pentapetalae</taxon>
        <taxon>rosids</taxon>
        <taxon>fabids</taxon>
        <taxon>Rosales</taxon>
        <taxon>Cannabaceae</taxon>
        <taxon>Parasponia</taxon>
    </lineage>
</organism>
<evidence type="ECO:0000313" key="1">
    <source>
        <dbReference type="EMBL" id="PON62088.1"/>
    </source>
</evidence>
<protein>
    <submittedName>
        <fullName evidence="1">Uncharacterized protein</fullName>
    </submittedName>
</protein>
<dbReference type="AlphaFoldDB" id="A0A2P5CM16"/>
<gene>
    <name evidence="1" type="ORF">PanWU01x14_140810</name>
</gene>
<keyword evidence="2" id="KW-1185">Reference proteome</keyword>